<name>A0A146L178_LYGHE</name>
<dbReference type="EMBL" id="GDHC01017632">
    <property type="protein sequence ID" value="JAQ00997.1"/>
    <property type="molecule type" value="Transcribed_RNA"/>
</dbReference>
<reference evidence="2" key="1">
    <citation type="journal article" date="2016" name="Gigascience">
        <title>De novo construction of an expanded transcriptome assembly for the western tarnished plant bug, Lygus hesperus.</title>
        <authorList>
            <person name="Tassone E.E."/>
            <person name="Geib S.M."/>
            <person name="Hall B."/>
            <person name="Fabrick J.A."/>
            <person name="Brent C.S."/>
            <person name="Hull J.J."/>
        </authorList>
    </citation>
    <scope>NUCLEOTIDE SEQUENCE</scope>
</reference>
<dbReference type="AlphaFoldDB" id="A0A146L178"/>
<organism evidence="2">
    <name type="scientific">Lygus hesperus</name>
    <name type="common">Western plant bug</name>
    <dbReference type="NCBI Taxonomy" id="30085"/>
    <lineage>
        <taxon>Eukaryota</taxon>
        <taxon>Metazoa</taxon>
        <taxon>Ecdysozoa</taxon>
        <taxon>Arthropoda</taxon>
        <taxon>Hexapoda</taxon>
        <taxon>Insecta</taxon>
        <taxon>Pterygota</taxon>
        <taxon>Neoptera</taxon>
        <taxon>Paraneoptera</taxon>
        <taxon>Hemiptera</taxon>
        <taxon>Heteroptera</taxon>
        <taxon>Panheteroptera</taxon>
        <taxon>Cimicomorpha</taxon>
        <taxon>Miridae</taxon>
        <taxon>Mirini</taxon>
        <taxon>Lygus</taxon>
    </lineage>
</organism>
<evidence type="ECO:0000313" key="2">
    <source>
        <dbReference type="EMBL" id="JAQ00997.1"/>
    </source>
</evidence>
<proteinExistence type="predicted"/>
<sequence length="144" mass="16787">MPGMFGGPSGVATANESSRRWLKCPKGTNQAPQPLRYSKAKKERRKTRRRRRRKKGMERAQRQPCLYMINIDPPDFSHTEPLDWARTRVLALEGILVGLNAEEARTFALTIVHWLCCYISDVFRDRPVPRSLEELEEFIYPNEQ</sequence>
<gene>
    <name evidence="2" type="ORF">g.44351</name>
</gene>
<feature type="compositionally biased region" description="Basic residues" evidence="1">
    <location>
        <begin position="38"/>
        <end position="56"/>
    </location>
</feature>
<accession>A0A146L178</accession>
<feature type="region of interest" description="Disordered" evidence="1">
    <location>
        <begin position="1"/>
        <end position="61"/>
    </location>
</feature>
<protein>
    <submittedName>
        <fullName evidence="2">Uncharacterized protein</fullName>
    </submittedName>
</protein>
<evidence type="ECO:0000256" key="1">
    <source>
        <dbReference type="SAM" id="MobiDB-lite"/>
    </source>
</evidence>